<evidence type="ECO:0000256" key="6">
    <source>
        <dbReference type="SAM" id="Coils"/>
    </source>
</evidence>
<dbReference type="Proteomes" id="UP000504621">
    <property type="component" value="Unplaced"/>
</dbReference>
<dbReference type="InterPro" id="IPR003657">
    <property type="entry name" value="WRKY_dom"/>
</dbReference>
<dbReference type="FunFam" id="2.20.25.80:FF:000002">
    <property type="entry name" value="probable WRKY transcription factor 31"/>
    <property type="match status" value="1"/>
</dbReference>
<keyword evidence="6" id="KW-0175">Coiled coil</keyword>
<evidence type="ECO:0000256" key="5">
    <source>
        <dbReference type="ARBA" id="ARBA00023242"/>
    </source>
</evidence>
<name>A0A6J1AJM9_9ROSI</name>
<dbReference type="PANTHER" id="PTHR31429">
    <property type="entry name" value="WRKY TRANSCRIPTION FACTOR 36-RELATED"/>
    <property type="match status" value="1"/>
</dbReference>
<feature type="region of interest" description="Disordered" evidence="7">
    <location>
        <begin position="329"/>
        <end position="412"/>
    </location>
</feature>
<evidence type="ECO:0000256" key="3">
    <source>
        <dbReference type="ARBA" id="ARBA00023125"/>
    </source>
</evidence>
<keyword evidence="2" id="KW-0805">Transcription regulation</keyword>
<evidence type="ECO:0000256" key="7">
    <source>
        <dbReference type="SAM" id="MobiDB-lite"/>
    </source>
</evidence>
<accession>A0A6J1AJM9</accession>
<dbReference type="GeneID" id="110418902"/>
<feature type="compositionally biased region" description="Polar residues" evidence="7">
    <location>
        <begin position="339"/>
        <end position="353"/>
    </location>
</feature>
<dbReference type="GO" id="GO:0005634">
    <property type="term" value="C:nucleus"/>
    <property type="evidence" value="ECO:0007669"/>
    <property type="project" value="UniProtKB-SubCell"/>
</dbReference>
<dbReference type="GO" id="GO:0043565">
    <property type="term" value="F:sequence-specific DNA binding"/>
    <property type="evidence" value="ECO:0007669"/>
    <property type="project" value="InterPro"/>
</dbReference>
<gene>
    <name evidence="10" type="primary">LOC110418902</name>
</gene>
<feature type="coiled-coil region" evidence="6">
    <location>
        <begin position="250"/>
        <end position="277"/>
    </location>
</feature>
<dbReference type="PANTHER" id="PTHR31429:SF81">
    <property type="entry name" value="TRANSCRIPTION FACTOR WRKY FAMILY-RELATED"/>
    <property type="match status" value="1"/>
</dbReference>
<evidence type="ECO:0000313" key="9">
    <source>
        <dbReference type="Proteomes" id="UP000504621"/>
    </source>
</evidence>
<feature type="region of interest" description="Disordered" evidence="7">
    <location>
        <begin position="658"/>
        <end position="681"/>
    </location>
</feature>
<evidence type="ECO:0000256" key="2">
    <source>
        <dbReference type="ARBA" id="ARBA00023015"/>
    </source>
</evidence>
<feature type="compositionally biased region" description="Basic and acidic residues" evidence="7">
    <location>
        <begin position="380"/>
        <end position="401"/>
    </location>
</feature>
<evidence type="ECO:0000256" key="4">
    <source>
        <dbReference type="ARBA" id="ARBA00023163"/>
    </source>
</evidence>
<keyword evidence="5" id="KW-0539">Nucleus</keyword>
<sequence length="681" mass="74979">MILKLGQRDLSLGPFVQVFAPVCLSLNFFKTLFLFHNFVEDSSPNVSLTKKRAIINLRHSKALFKCRVHCTPPLLPKRLERNPLYTSSLSLLHHFFAPHFCVDEGGTGARRLSFDHTVDAATSVFNPKPSLFGLGLFRSSCKPDPAAWKQAAFDMEQDDQHVESSDGMKRVVNEMDFFGSGGRSSSKEEAKADVKMESEHQGLVQEDDAPAEADVNTGLNLLTTNIVSKKSVPGDRTSQNLKDKERVNQLADIRAELERINAENQRLKVTLNQVNSNYYALQMHLVSLMQRQQNRRDESSEASEMNRTTEEKRHGEAIVARQFMDLGQAAKAEKDELSESSSDGRVQEFSGSPGNAIVESMERRQTNSSRNYETVPSDPISRKDLMDPGRNQREDTPEGRPHPGWLPSKVPKFNTSRDVELAQETMAMIRKARVSVRARSEASMISDGCQWRKYGQKMAKGNPCPRAYYRCTMATGCPVRKQVQRSADDRTILITTYEGNHNHPLPPAAMAMASTTSAAASMLLSGSMPSADGIMNSSTILPKGIMLPCSPNLVTLSASAPFPTVTLDLTYNPNQRPTSQLLAPSPNIPHLLGHPIYNQSKLLGLFSSQGIEHHPHLAQNQMQPPHPVADTVSAATAAITADPNFTAALVAAITSIIGNPHRDNSGNNNSPTSRNTGDNNT</sequence>
<comment type="subcellular location">
    <subcellularLocation>
        <location evidence="1">Nucleus</location>
    </subcellularLocation>
</comment>
<evidence type="ECO:0000259" key="8">
    <source>
        <dbReference type="PROSITE" id="PS50811"/>
    </source>
</evidence>
<dbReference type="Gene3D" id="2.20.25.80">
    <property type="entry name" value="WRKY domain"/>
    <property type="match status" value="1"/>
</dbReference>
<keyword evidence="4" id="KW-0804">Transcription</keyword>
<feature type="domain" description="WRKY" evidence="8">
    <location>
        <begin position="440"/>
        <end position="506"/>
    </location>
</feature>
<dbReference type="OrthoDB" id="2020995at2759"/>
<dbReference type="AlphaFoldDB" id="A0A6J1AJM9"/>
<organism evidence="9 10">
    <name type="scientific">Herrania umbratica</name>
    <dbReference type="NCBI Taxonomy" id="108875"/>
    <lineage>
        <taxon>Eukaryota</taxon>
        <taxon>Viridiplantae</taxon>
        <taxon>Streptophyta</taxon>
        <taxon>Embryophyta</taxon>
        <taxon>Tracheophyta</taxon>
        <taxon>Spermatophyta</taxon>
        <taxon>Magnoliopsida</taxon>
        <taxon>eudicotyledons</taxon>
        <taxon>Gunneridae</taxon>
        <taxon>Pentapetalae</taxon>
        <taxon>rosids</taxon>
        <taxon>malvids</taxon>
        <taxon>Malvales</taxon>
        <taxon>Malvaceae</taxon>
        <taxon>Byttnerioideae</taxon>
        <taxon>Herrania</taxon>
    </lineage>
</organism>
<feature type="compositionally biased region" description="Polar residues" evidence="7">
    <location>
        <begin position="665"/>
        <end position="681"/>
    </location>
</feature>
<keyword evidence="9" id="KW-1185">Reference proteome</keyword>
<dbReference type="GO" id="GO:0003700">
    <property type="term" value="F:DNA-binding transcription factor activity"/>
    <property type="evidence" value="ECO:0007669"/>
    <property type="project" value="InterPro"/>
</dbReference>
<dbReference type="PROSITE" id="PS50811">
    <property type="entry name" value="WRKY"/>
    <property type="match status" value="1"/>
</dbReference>
<feature type="region of interest" description="Disordered" evidence="7">
    <location>
        <begin position="290"/>
        <end position="317"/>
    </location>
</feature>
<dbReference type="RefSeq" id="XP_021287397.1">
    <property type="nucleotide sequence ID" value="XM_021431722.1"/>
</dbReference>
<evidence type="ECO:0000256" key="1">
    <source>
        <dbReference type="ARBA" id="ARBA00004123"/>
    </source>
</evidence>
<proteinExistence type="predicted"/>
<keyword evidence="3" id="KW-0238">DNA-binding</keyword>
<evidence type="ECO:0000313" key="10">
    <source>
        <dbReference type="RefSeq" id="XP_021287397.1"/>
    </source>
</evidence>
<dbReference type="SMART" id="SM00774">
    <property type="entry name" value="WRKY"/>
    <property type="match status" value="1"/>
</dbReference>
<dbReference type="Pfam" id="PF03106">
    <property type="entry name" value="WRKY"/>
    <property type="match status" value="1"/>
</dbReference>
<dbReference type="SUPFAM" id="SSF118290">
    <property type="entry name" value="WRKY DNA-binding domain"/>
    <property type="match status" value="1"/>
</dbReference>
<reference evidence="10" key="1">
    <citation type="submission" date="2025-08" db="UniProtKB">
        <authorList>
            <consortium name="RefSeq"/>
        </authorList>
    </citation>
    <scope>IDENTIFICATION</scope>
    <source>
        <tissue evidence="10">Leaf</tissue>
    </source>
</reference>
<feature type="compositionally biased region" description="Basic and acidic residues" evidence="7">
    <location>
        <begin position="307"/>
        <end position="316"/>
    </location>
</feature>
<dbReference type="InterPro" id="IPR044810">
    <property type="entry name" value="WRKY_plant"/>
</dbReference>
<protein>
    <submittedName>
        <fullName evidence="10">Probable WRKY transcription factor 31</fullName>
    </submittedName>
</protein>
<dbReference type="InterPro" id="IPR036576">
    <property type="entry name" value="WRKY_dom_sf"/>
</dbReference>